<evidence type="ECO:0000313" key="5">
    <source>
        <dbReference type="Proteomes" id="UP001501218"/>
    </source>
</evidence>
<feature type="domain" description="M23ase beta-sheet core" evidence="3">
    <location>
        <begin position="157"/>
        <end position="251"/>
    </location>
</feature>
<keyword evidence="1" id="KW-0175">Coiled coil</keyword>
<reference evidence="4 5" key="1">
    <citation type="journal article" date="2019" name="Int. J. Syst. Evol. Microbiol.">
        <title>The Global Catalogue of Microorganisms (GCM) 10K type strain sequencing project: providing services to taxonomists for standard genome sequencing and annotation.</title>
        <authorList>
            <consortium name="The Broad Institute Genomics Platform"/>
            <consortium name="The Broad Institute Genome Sequencing Center for Infectious Disease"/>
            <person name="Wu L."/>
            <person name="Ma J."/>
        </authorList>
    </citation>
    <scope>NUCLEOTIDE SEQUENCE [LARGE SCALE GENOMIC DNA]</scope>
    <source>
        <strain evidence="4 5">JCM 16221</strain>
    </source>
</reference>
<dbReference type="CDD" id="cd12797">
    <property type="entry name" value="M23_peptidase"/>
    <property type="match status" value="1"/>
</dbReference>
<evidence type="ECO:0000256" key="2">
    <source>
        <dbReference type="SAM" id="SignalP"/>
    </source>
</evidence>
<name>A0ABN3G9D7_9PSEU</name>
<proteinExistence type="predicted"/>
<organism evidence="4 5">
    <name type="scientific">Saccharopolyspora halophila</name>
    <dbReference type="NCBI Taxonomy" id="405551"/>
    <lineage>
        <taxon>Bacteria</taxon>
        <taxon>Bacillati</taxon>
        <taxon>Actinomycetota</taxon>
        <taxon>Actinomycetes</taxon>
        <taxon>Pseudonocardiales</taxon>
        <taxon>Pseudonocardiaceae</taxon>
        <taxon>Saccharopolyspora</taxon>
    </lineage>
</organism>
<dbReference type="InterPro" id="IPR011055">
    <property type="entry name" value="Dup_hybrid_motif"/>
</dbReference>
<dbReference type="SUPFAM" id="SSF51261">
    <property type="entry name" value="Duplicated hybrid motif"/>
    <property type="match status" value="1"/>
</dbReference>
<evidence type="ECO:0000313" key="4">
    <source>
        <dbReference type="EMBL" id="GAA2346960.1"/>
    </source>
</evidence>
<evidence type="ECO:0000259" key="3">
    <source>
        <dbReference type="Pfam" id="PF01551"/>
    </source>
</evidence>
<dbReference type="RefSeq" id="WP_344130523.1">
    <property type="nucleotide sequence ID" value="NZ_BAAARA010000007.1"/>
</dbReference>
<feature type="chain" id="PRO_5045985297" evidence="2">
    <location>
        <begin position="34"/>
        <end position="263"/>
    </location>
</feature>
<sequence length="263" mass="27701">MGKHRKESGHPPKAGLPLRNKMMAMVVAGGAFAAVGQPLVANAGADEQRDVQPLAGEKELKAAVTGTWNSPASVRLLSNQQPIEPATEAAKAVKSQRIEAERIARAEAERKAAEAERKRAEEAARKAAEEAWKRENGFVKPTEGTFTSGFGARWGTSHDGIDIANSVGTPIYSVASGEVIDAGSASGFGLWVRVQHDDGTITVYGHVNSTLVSEGDHVGAGDQIATMGNRGQSTGPHLHFGVEQGGDYVNPVSWLSSRGIDIT</sequence>
<dbReference type="EMBL" id="BAAARA010000007">
    <property type="protein sequence ID" value="GAA2346960.1"/>
    <property type="molecule type" value="Genomic_DNA"/>
</dbReference>
<protein>
    <submittedName>
        <fullName evidence="4">M23 family metallopeptidase</fullName>
    </submittedName>
</protein>
<dbReference type="Pfam" id="PF01551">
    <property type="entry name" value="Peptidase_M23"/>
    <property type="match status" value="1"/>
</dbReference>
<keyword evidence="2" id="KW-0732">Signal</keyword>
<dbReference type="Gene3D" id="2.70.70.10">
    <property type="entry name" value="Glucose Permease (Domain IIA)"/>
    <property type="match status" value="1"/>
</dbReference>
<dbReference type="PANTHER" id="PTHR21666:SF270">
    <property type="entry name" value="MUREIN HYDROLASE ACTIVATOR ENVC"/>
    <property type="match status" value="1"/>
</dbReference>
<dbReference type="InterPro" id="IPR050570">
    <property type="entry name" value="Cell_wall_metabolism_enzyme"/>
</dbReference>
<keyword evidence="5" id="KW-1185">Reference proteome</keyword>
<gene>
    <name evidence="4" type="ORF">GCM10009854_24940</name>
</gene>
<dbReference type="InterPro" id="IPR016047">
    <property type="entry name" value="M23ase_b-sheet_dom"/>
</dbReference>
<accession>A0ABN3G9D7</accession>
<feature type="signal peptide" evidence="2">
    <location>
        <begin position="1"/>
        <end position="33"/>
    </location>
</feature>
<dbReference type="PANTHER" id="PTHR21666">
    <property type="entry name" value="PEPTIDASE-RELATED"/>
    <property type="match status" value="1"/>
</dbReference>
<feature type="coiled-coil region" evidence="1">
    <location>
        <begin position="96"/>
        <end position="130"/>
    </location>
</feature>
<dbReference type="Proteomes" id="UP001501218">
    <property type="component" value="Unassembled WGS sequence"/>
</dbReference>
<comment type="caution">
    <text evidence="4">The sequence shown here is derived from an EMBL/GenBank/DDBJ whole genome shotgun (WGS) entry which is preliminary data.</text>
</comment>
<evidence type="ECO:0000256" key="1">
    <source>
        <dbReference type="SAM" id="Coils"/>
    </source>
</evidence>